<protein>
    <recommendedName>
        <fullName evidence="5">LL-diaminopimelate aminotransferase</fullName>
        <ecNumber evidence="5">2.6.1.83</ecNumber>
    </recommendedName>
</protein>
<accession>A0ABY6HP80</accession>
<evidence type="ECO:0000313" key="8">
    <source>
        <dbReference type="Proteomes" id="UP001208689"/>
    </source>
</evidence>
<dbReference type="Gene3D" id="3.90.1150.10">
    <property type="entry name" value="Aspartate Aminotransferase, domain 1"/>
    <property type="match status" value="1"/>
</dbReference>
<evidence type="ECO:0000256" key="4">
    <source>
        <dbReference type="ARBA" id="ARBA00022898"/>
    </source>
</evidence>
<dbReference type="EMBL" id="CP104013">
    <property type="protein sequence ID" value="UYP45330.1"/>
    <property type="molecule type" value="Genomic_DNA"/>
</dbReference>
<dbReference type="PANTHER" id="PTHR43144">
    <property type="entry name" value="AMINOTRANSFERASE"/>
    <property type="match status" value="1"/>
</dbReference>
<feature type="domain" description="Aminotransferase class I/classII large" evidence="6">
    <location>
        <begin position="35"/>
        <end position="404"/>
    </location>
</feature>
<dbReference type="Gene3D" id="3.40.640.10">
    <property type="entry name" value="Type I PLP-dependent aspartate aminotransferase-like (Major domain)"/>
    <property type="match status" value="1"/>
</dbReference>
<dbReference type="HAMAP" id="MF_01642">
    <property type="entry name" value="DapL_aminotrans_1"/>
    <property type="match status" value="1"/>
</dbReference>
<dbReference type="InterPro" id="IPR019942">
    <property type="entry name" value="DapL/ALD1"/>
</dbReference>
<reference evidence="7" key="1">
    <citation type="submission" date="2022-09" db="EMBL/GenBank/DDBJ databases">
        <title>Actin cytoskeleton and complex cell architecture in an #Asgard archaeon.</title>
        <authorList>
            <person name="Ponce Toledo R.I."/>
            <person name="Schleper C."/>
            <person name="Rodrigues Oliveira T."/>
            <person name="Wollweber F."/>
            <person name="Xu J."/>
            <person name="Rittmann S."/>
            <person name="Klingl A."/>
            <person name="Pilhofer M."/>
        </authorList>
    </citation>
    <scope>NUCLEOTIDE SEQUENCE</scope>
    <source>
        <strain evidence="7">B-35</strain>
    </source>
</reference>
<proteinExistence type="inferred from homology"/>
<evidence type="ECO:0000256" key="1">
    <source>
        <dbReference type="ARBA" id="ARBA00001933"/>
    </source>
</evidence>
<organism evidence="7 8">
    <name type="scientific">Candidatus Lokiarchaeum ossiferum</name>
    <dbReference type="NCBI Taxonomy" id="2951803"/>
    <lineage>
        <taxon>Archaea</taxon>
        <taxon>Promethearchaeati</taxon>
        <taxon>Promethearchaeota</taxon>
        <taxon>Promethearchaeia</taxon>
        <taxon>Promethearchaeales</taxon>
        <taxon>Promethearchaeaceae</taxon>
        <taxon>Candidatus Lokiarchaeum</taxon>
    </lineage>
</organism>
<dbReference type="EC" id="2.6.1.83" evidence="5"/>
<evidence type="ECO:0000313" key="7">
    <source>
        <dbReference type="EMBL" id="UYP45330.1"/>
    </source>
</evidence>
<dbReference type="Proteomes" id="UP001208689">
    <property type="component" value="Chromosome"/>
</dbReference>
<evidence type="ECO:0000256" key="5">
    <source>
        <dbReference type="NCBIfam" id="TIGR03542"/>
    </source>
</evidence>
<gene>
    <name evidence="7" type="ORF">NEF87_001615</name>
</gene>
<keyword evidence="4" id="KW-0663">Pyridoxal phosphate</keyword>
<dbReference type="CDD" id="cd00609">
    <property type="entry name" value="AAT_like"/>
    <property type="match status" value="1"/>
</dbReference>
<dbReference type="InterPro" id="IPR015421">
    <property type="entry name" value="PyrdxlP-dep_Trfase_major"/>
</dbReference>
<dbReference type="InterPro" id="IPR015424">
    <property type="entry name" value="PyrdxlP-dep_Trfase"/>
</dbReference>
<dbReference type="SUPFAM" id="SSF53383">
    <property type="entry name" value="PLP-dependent transferases"/>
    <property type="match status" value="1"/>
</dbReference>
<keyword evidence="8" id="KW-1185">Reference proteome</keyword>
<name>A0ABY6HP80_9ARCH</name>
<keyword evidence="3 7" id="KW-0808">Transferase</keyword>
<dbReference type="NCBIfam" id="TIGR03542">
    <property type="entry name" value="DAPAT_plant"/>
    <property type="match status" value="1"/>
</dbReference>
<evidence type="ECO:0000256" key="2">
    <source>
        <dbReference type="ARBA" id="ARBA00022576"/>
    </source>
</evidence>
<sequence length="411" mass="46264">MVLVNENYLKLQKNYLFSDIARKTRDFIAANPKAPIIKLGIGDTTLPLPPTVIKAFHDAVDEMADATTFRGYGPEQGYAFLRELIVEHEYRTRGVSIQIDEIFISDGSKCDTGNILDIFGRNTIAISDPSYPVYVDTNVMAGNAGDPTNHGQYSNIVYLPCNESNLFKPEIPAFHVDLIYLCSPNNPTGTALNYGEMKSWVDYALRENAIILFDAAYERFITEDQIPHSIYEIPEAQKVAIEFRSFSKTAGFTGTRCAFTVVPKDLLGFDSNQKNFSIHALWNRRHCTKFNGVSYPVQKAIAAIYSQKGSEEILRNIQYYQHNAQIIRDGLNKAGLEFYGGINSPYIWVKSPQDKSSWELFDLFLHQMHIIGTPGSGFGPNGEGYFRLTAFGSQKDTQCAIERIQNYDFNA</sequence>
<evidence type="ECO:0000256" key="3">
    <source>
        <dbReference type="ARBA" id="ARBA00022679"/>
    </source>
</evidence>
<dbReference type="Pfam" id="PF00155">
    <property type="entry name" value="Aminotran_1_2"/>
    <property type="match status" value="1"/>
</dbReference>
<dbReference type="InterPro" id="IPR004839">
    <property type="entry name" value="Aminotransferase_I/II_large"/>
</dbReference>
<evidence type="ECO:0000259" key="6">
    <source>
        <dbReference type="Pfam" id="PF00155"/>
    </source>
</evidence>
<comment type="cofactor">
    <cofactor evidence="1">
        <name>pyridoxal 5'-phosphate</name>
        <dbReference type="ChEBI" id="CHEBI:597326"/>
    </cofactor>
</comment>
<keyword evidence="2 7" id="KW-0032">Aminotransferase</keyword>
<dbReference type="InterPro" id="IPR015422">
    <property type="entry name" value="PyrdxlP-dep_Trfase_small"/>
</dbReference>
<dbReference type="GO" id="GO:0010285">
    <property type="term" value="F:L,L-diaminopimelate aminotransferase activity"/>
    <property type="evidence" value="ECO:0007669"/>
    <property type="project" value="UniProtKB-EC"/>
</dbReference>